<dbReference type="InterPro" id="IPR004840">
    <property type="entry name" value="Amino_acid_permease_CS"/>
</dbReference>
<feature type="transmembrane region" description="Helical" evidence="6">
    <location>
        <begin position="34"/>
        <end position="57"/>
    </location>
</feature>
<gene>
    <name evidence="7" type="ORF">M422DRAFT_784405</name>
</gene>
<feature type="transmembrane region" description="Helical" evidence="6">
    <location>
        <begin position="190"/>
        <end position="208"/>
    </location>
</feature>
<dbReference type="Pfam" id="PF13520">
    <property type="entry name" value="AA_permease_2"/>
    <property type="match status" value="1"/>
</dbReference>
<sequence>MTSTPLPRTNSGKILTDDERLAQLGYKAELKRNFSLLSSVGICLAVIAVTPGIGVTLQNGLASGGPVSILYGWVLSSIMALCIAGTMGEIASAYPLAGALYNYSAQLAPPKYRNVISFFTGWINLVGQLAITAAIDYSCSLLVLAMAVIGSGGSYVPQTIHKIALYWLILLSHAGINCLGGHVLHYGNQLDVFMIAFGTLIIIIVLLATTEHKNTAHFVFADFSNTTGWKSSGFAWLLGLLQSCYTLSGFDAAGHISEETANAASSAPWGMVLAVASAGIVGLVFIIVILFCIGDVQTVLNSPTGEPLAQIFLDSTGKSGALGLLFLVVVMQYLAGLASVTANSRMCWSFSRDGALPFANYLKRVNKERKVPLFAILFCVSIQFVLVLVALGAETVFFAFTSVGTIGLYLSYGIPVLLLNTGGRARFEPGPFSLGRWSPFLGPVTGSNMNYASAMVREVKSYLA</sequence>
<dbReference type="PROSITE" id="PS00218">
    <property type="entry name" value="AMINO_ACID_PERMEASE_1"/>
    <property type="match status" value="1"/>
</dbReference>
<feature type="transmembrane region" description="Helical" evidence="6">
    <location>
        <begin position="371"/>
        <end position="391"/>
    </location>
</feature>
<evidence type="ECO:0000256" key="4">
    <source>
        <dbReference type="ARBA" id="ARBA00022989"/>
    </source>
</evidence>
<dbReference type="Gene3D" id="1.20.1740.10">
    <property type="entry name" value="Amino acid/polyamine transporter I"/>
    <property type="match status" value="1"/>
</dbReference>
<name>A0A0C9U4E3_SPHS4</name>
<keyword evidence="5 6" id="KW-0472">Membrane</keyword>
<organism evidence="7 8">
    <name type="scientific">Sphaerobolus stellatus (strain SS14)</name>
    <dbReference type="NCBI Taxonomy" id="990650"/>
    <lineage>
        <taxon>Eukaryota</taxon>
        <taxon>Fungi</taxon>
        <taxon>Dikarya</taxon>
        <taxon>Basidiomycota</taxon>
        <taxon>Agaricomycotina</taxon>
        <taxon>Agaricomycetes</taxon>
        <taxon>Phallomycetidae</taxon>
        <taxon>Geastrales</taxon>
        <taxon>Sphaerobolaceae</taxon>
        <taxon>Sphaerobolus</taxon>
    </lineage>
</organism>
<evidence type="ECO:0008006" key="9">
    <source>
        <dbReference type="Google" id="ProtNLM"/>
    </source>
</evidence>
<accession>A0A0C9U4E3</accession>
<proteinExistence type="predicted"/>
<dbReference type="GO" id="GO:0022857">
    <property type="term" value="F:transmembrane transporter activity"/>
    <property type="evidence" value="ECO:0007669"/>
    <property type="project" value="InterPro"/>
</dbReference>
<evidence type="ECO:0000256" key="5">
    <source>
        <dbReference type="ARBA" id="ARBA00023136"/>
    </source>
</evidence>
<keyword evidence="8" id="KW-1185">Reference proteome</keyword>
<evidence type="ECO:0000256" key="2">
    <source>
        <dbReference type="ARBA" id="ARBA00022448"/>
    </source>
</evidence>
<feature type="transmembrane region" description="Helical" evidence="6">
    <location>
        <begin position="397"/>
        <end position="419"/>
    </location>
</feature>
<feature type="transmembrane region" description="Helical" evidence="6">
    <location>
        <begin position="69"/>
        <end position="94"/>
    </location>
</feature>
<protein>
    <recommendedName>
        <fullName evidence="9">Amino acid permease</fullName>
    </recommendedName>
</protein>
<feature type="transmembrane region" description="Helical" evidence="6">
    <location>
        <begin position="164"/>
        <end position="184"/>
    </location>
</feature>
<evidence type="ECO:0000256" key="1">
    <source>
        <dbReference type="ARBA" id="ARBA00004141"/>
    </source>
</evidence>
<dbReference type="Proteomes" id="UP000054279">
    <property type="component" value="Unassembled WGS sequence"/>
</dbReference>
<evidence type="ECO:0000256" key="6">
    <source>
        <dbReference type="SAM" id="Phobius"/>
    </source>
</evidence>
<dbReference type="EMBL" id="KN837290">
    <property type="protein sequence ID" value="KIJ29119.1"/>
    <property type="molecule type" value="Genomic_DNA"/>
</dbReference>
<dbReference type="PIRSF" id="PIRSF006060">
    <property type="entry name" value="AA_transporter"/>
    <property type="match status" value="1"/>
</dbReference>
<dbReference type="GO" id="GO:0016020">
    <property type="term" value="C:membrane"/>
    <property type="evidence" value="ECO:0007669"/>
    <property type="project" value="UniProtKB-SubCell"/>
</dbReference>
<dbReference type="GO" id="GO:0006865">
    <property type="term" value="P:amino acid transport"/>
    <property type="evidence" value="ECO:0007669"/>
    <property type="project" value="InterPro"/>
</dbReference>
<keyword evidence="2" id="KW-0813">Transport</keyword>
<keyword evidence="3 6" id="KW-0812">Transmembrane</keyword>
<dbReference type="HOGENOM" id="CLU_004495_5_0_1"/>
<evidence type="ECO:0000313" key="8">
    <source>
        <dbReference type="Proteomes" id="UP000054279"/>
    </source>
</evidence>
<feature type="transmembrane region" description="Helical" evidence="6">
    <location>
        <begin position="115"/>
        <end position="135"/>
    </location>
</feature>
<evidence type="ECO:0000256" key="3">
    <source>
        <dbReference type="ARBA" id="ARBA00022692"/>
    </source>
</evidence>
<comment type="subcellular location">
    <subcellularLocation>
        <location evidence="1">Membrane</location>
        <topology evidence="1">Multi-pass membrane protein</topology>
    </subcellularLocation>
</comment>
<dbReference type="InterPro" id="IPR002293">
    <property type="entry name" value="AA/rel_permease1"/>
</dbReference>
<dbReference type="OrthoDB" id="3900342at2759"/>
<keyword evidence="4 6" id="KW-1133">Transmembrane helix</keyword>
<dbReference type="PANTHER" id="PTHR45649:SF26">
    <property type="entry name" value="OS04G0435100 PROTEIN"/>
    <property type="match status" value="1"/>
</dbReference>
<dbReference type="PANTHER" id="PTHR45649">
    <property type="entry name" value="AMINO-ACID PERMEASE BAT1"/>
    <property type="match status" value="1"/>
</dbReference>
<dbReference type="AlphaFoldDB" id="A0A0C9U4E3"/>
<evidence type="ECO:0000313" key="7">
    <source>
        <dbReference type="EMBL" id="KIJ29119.1"/>
    </source>
</evidence>
<reference evidence="7 8" key="1">
    <citation type="submission" date="2014-06" db="EMBL/GenBank/DDBJ databases">
        <title>Evolutionary Origins and Diversification of the Mycorrhizal Mutualists.</title>
        <authorList>
            <consortium name="DOE Joint Genome Institute"/>
            <consortium name="Mycorrhizal Genomics Consortium"/>
            <person name="Kohler A."/>
            <person name="Kuo A."/>
            <person name="Nagy L.G."/>
            <person name="Floudas D."/>
            <person name="Copeland A."/>
            <person name="Barry K.W."/>
            <person name="Cichocki N."/>
            <person name="Veneault-Fourrey C."/>
            <person name="LaButti K."/>
            <person name="Lindquist E.A."/>
            <person name="Lipzen A."/>
            <person name="Lundell T."/>
            <person name="Morin E."/>
            <person name="Murat C."/>
            <person name="Riley R."/>
            <person name="Ohm R."/>
            <person name="Sun H."/>
            <person name="Tunlid A."/>
            <person name="Henrissat B."/>
            <person name="Grigoriev I.V."/>
            <person name="Hibbett D.S."/>
            <person name="Martin F."/>
        </authorList>
    </citation>
    <scope>NUCLEOTIDE SEQUENCE [LARGE SCALE GENOMIC DNA]</scope>
    <source>
        <strain evidence="7 8">SS14</strain>
    </source>
</reference>
<feature type="transmembrane region" description="Helical" evidence="6">
    <location>
        <begin position="272"/>
        <end position="300"/>
    </location>
</feature>
<feature type="transmembrane region" description="Helical" evidence="6">
    <location>
        <begin position="320"/>
        <end position="342"/>
    </location>
</feature>